<reference evidence="1" key="1">
    <citation type="journal article" date="2017" name="Nature">
        <title>The sunflower genome provides insights into oil metabolism, flowering and Asterid evolution.</title>
        <authorList>
            <person name="Badouin H."/>
            <person name="Gouzy J."/>
            <person name="Grassa C.J."/>
            <person name="Murat F."/>
            <person name="Staton S.E."/>
            <person name="Cottret L."/>
            <person name="Lelandais-Briere C."/>
            <person name="Owens G.L."/>
            <person name="Carrere S."/>
            <person name="Mayjonade B."/>
            <person name="Legrand L."/>
            <person name="Gill N."/>
            <person name="Kane N.C."/>
            <person name="Bowers J.E."/>
            <person name="Hubner S."/>
            <person name="Bellec A."/>
            <person name="Berard A."/>
            <person name="Berges H."/>
            <person name="Blanchet N."/>
            <person name="Boniface M.C."/>
            <person name="Brunel D."/>
            <person name="Catrice O."/>
            <person name="Chaidir N."/>
            <person name="Claudel C."/>
            <person name="Donnadieu C."/>
            <person name="Faraut T."/>
            <person name="Fievet G."/>
            <person name="Helmstetter N."/>
            <person name="King M."/>
            <person name="Knapp S.J."/>
            <person name="Lai Z."/>
            <person name="Le Paslier M.C."/>
            <person name="Lippi Y."/>
            <person name="Lorenzon L."/>
            <person name="Mandel J.R."/>
            <person name="Marage G."/>
            <person name="Marchand G."/>
            <person name="Marquand E."/>
            <person name="Bret-Mestries E."/>
            <person name="Morien E."/>
            <person name="Nambeesan S."/>
            <person name="Nguyen T."/>
            <person name="Pegot-Espagnet P."/>
            <person name="Pouilly N."/>
            <person name="Raftis F."/>
            <person name="Sallet E."/>
            <person name="Schiex T."/>
            <person name="Thomas J."/>
            <person name="Vandecasteele C."/>
            <person name="Vares D."/>
            <person name="Vear F."/>
            <person name="Vautrin S."/>
            <person name="Crespi M."/>
            <person name="Mangin B."/>
            <person name="Burke J.M."/>
            <person name="Salse J."/>
            <person name="Munos S."/>
            <person name="Vincourt P."/>
            <person name="Rieseberg L.H."/>
            <person name="Langlade N.B."/>
        </authorList>
    </citation>
    <scope>NUCLEOTIDE SEQUENCE</scope>
    <source>
        <tissue evidence="1">Leaves</tissue>
    </source>
</reference>
<evidence type="ECO:0000313" key="1">
    <source>
        <dbReference type="EMBL" id="KAF5778857.1"/>
    </source>
</evidence>
<gene>
    <name evidence="1" type="ORF">HanXRQr2_Chr12g0552531</name>
</gene>
<accession>A0A9K3HIE0</accession>
<proteinExistence type="predicted"/>
<protein>
    <submittedName>
        <fullName evidence="1">Uncharacterized protein</fullName>
    </submittedName>
</protein>
<sequence>MEIRMPDYAVMTDFEDDDKEAGGFLHKYQGGHLVVVGKFPKVILEGPLNPNALTVEGILQWLKGEEEDVYPLTILMGELTGVFSLNRRHQLLLLLVTEWI</sequence>
<keyword evidence="2" id="KW-1185">Reference proteome</keyword>
<dbReference type="AlphaFoldDB" id="A0A9K3HIE0"/>
<comment type="caution">
    <text evidence="1">The sequence shown here is derived from an EMBL/GenBank/DDBJ whole genome shotgun (WGS) entry which is preliminary data.</text>
</comment>
<organism evidence="1 2">
    <name type="scientific">Helianthus annuus</name>
    <name type="common">Common sunflower</name>
    <dbReference type="NCBI Taxonomy" id="4232"/>
    <lineage>
        <taxon>Eukaryota</taxon>
        <taxon>Viridiplantae</taxon>
        <taxon>Streptophyta</taxon>
        <taxon>Embryophyta</taxon>
        <taxon>Tracheophyta</taxon>
        <taxon>Spermatophyta</taxon>
        <taxon>Magnoliopsida</taxon>
        <taxon>eudicotyledons</taxon>
        <taxon>Gunneridae</taxon>
        <taxon>Pentapetalae</taxon>
        <taxon>asterids</taxon>
        <taxon>campanulids</taxon>
        <taxon>Asterales</taxon>
        <taxon>Asteraceae</taxon>
        <taxon>Asteroideae</taxon>
        <taxon>Heliantheae alliance</taxon>
        <taxon>Heliantheae</taxon>
        <taxon>Helianthus</taxon>
    </lineage>
</organism>
<dbReference type="Gramene" id="mRNA:HanXRQr2_Chr12g0552531">
    <property type="protein sequence ID" value="mRNA:HanXRQr2_Chr12g0552531"/>
    <property type="gene ID" value="HanXRQr2_Chr12g0552531"/>
</dbReference>
<dbReference type="EMBL" id="MNCJ02000327">
    <property type="protein sequence ID" value="KAF5778857.1"/>
    <property type="molecule type" value="Genomic_DNA"/>
</dbReference>
<evidence type="ECO:0000313" key="2">
    <source>
        <dbReference type="Proteomes" id="UP000215914"/>
    </source>
</evidence>
<dbReference type="Proteomes" id="UP000215914">
    <property type="component" value="Unassembled WGS sequence"/>
</dbReference>
<reference evidence="1" key="2">
    <citation type="submission" date="2020-06" db="EMBL/GenBank/DDBJ databases">
        <title>Helianthus annuus Genome sequencing and assembly Release 2.</title>
        <authorList>
            <person name="Gouzy J."/>
            <person name="Langlade N."/>
            <person name="Munos S."/>
        </authorList>
    </citation>
    <scope>NUCLEOTIDE SEQUENCE</scope>
    <source>
        <tissue evidence="1">Leaves</tissue>
    </source>
</reference>
<name>A0A9K3HIE0_HELAN</name>